<evidence type="ECO:0000256" key="3">
    <source>
        <dbReference type="SAM" id="SignalP"/>
    </source>
</evidence>
<keyword evidence="1" id="KW-0479">Metal-binding</keyword>
<evidence type="ECO:0000313" key="4">
    <source>
        <dbReference type="EMBL" id="WOX24709.1"/>
    </source>
</evidence>
<dbReference type="InterPro" id="IPR033138">
    <property type="entry name" value="Cu_oxidase_CS"/>
</dbReference>
<organism evidence="4 5">
    <name type="scientific">Streptomyces solicathayae</name>
    <dbReference type="NCBI Taxonomy" id="3081768"/>
    <lineage>
        <taxon>Bacteria</taxon>
        <taxon>Bacillati</taxon>
        <taxon>Actinomycetota</taxon>
        <taxon>Actinomycetes</taxon>
        <taxon>Kitasatosporales</taxon>
        <taxon>Streptomycetaceae</taxon>
        <taxon>Streptomyces</taxon>
    </lineage>
</organism>
<reference evidence="4 5" key="1">
    <citation type="submission" date="2023-10" db="EMBL/GenBank/DDBJ databases">
        <title>The genome sequence of Streptomyces sp. HUAS YS2.</title>
        <authorList>
            <person name="Mo P."/>
        </authorList>
    </citation>
    <scope>NUCLEOTIDE SEQUENCE [LARGE SCALE GENOMIC DNA]</scope>
    <source>
        <strain evidence="4 5">HUAS YS2</strain>
    </source>
</reference>
<sequence length="151" mass="15363">MTTRTRNRVALGLAAGGLTAVLAACGGGDGDGGGSTTPPPAQNGVTKVDADLADFRITLSEKTFEPGVYDFVAKNTGGHDHALEIEGPGGENRSETVEPGASTTLRVTLKSGTYEVYCPVDGHKDQGMKTEITVGGAEAPTNEPPSPGTGY</sequence>
<dbReference type="EMBL" id="CP137573">
    <property type="protein sequence ID" value="WOX24709.1"/>
    <property type="molecule type" value="Genomic_DNA"/>
</dbReference>
<dbReference type="Proteomes" id="UP001301731">
    <property type="component" value="Chromosome"/>
</dbReference>
<dbReference type="SUPFAM" id="SSF49503">
    <property type="entry name" value="Cupredoxins"/>
    <property type="match status" value="1"/>
</dbReference>
<feature type="signal peptide" evidence="3">
    <location>
        <begin position="1"/>
        <end position="23"/>
    </location>
</feature>
<dbReference type="RefSeq" id="WP_318107155.1">
    <property type="nucleotide sequence ID" value="NZ_CP137573.1"/>
</dbReference>
<dbReference type="Gene3D" id="2.60.40.420">
    <property type="entry name" value="Cupredoxins - blue copper proteins"/>
    <property type="match status" value="1"/>
</dbReference>
<evidence type="ECO:0000313" key="5">
    <source>
        <dbReference type="Proteomes" id="UP001301731"/>
    </source>
</evidence>
<dbReference type="PROSITE" id="PS00079">
    <property type="entry name" value="MULTICOPPER_OXIDASE1"/>
    <property type="match status" value="1"/>
</dbReference>
<keyword evidence="5" id="KW-1185">Reference proteome</keyword>
<evidence type="ECO:0000256" key="1">
    <source>
        <dbReference type="ARBA" id="ARBA00022723"/>
    </source>
</evidence>
<gene>
    <name evidence="4" type="ORF">R2D22_26345</name>
</gene>
<dbReference type="InterPro" id="IPR008972">
    <property type="entry name" value="Cupredoxin"/>
</dbReference>
<accession>A0ABZ0LZ46</accession>
<name>A0ABZ0LZ46_9ACTN</name>
<keyword evidence="3" id="KW-0732">Signal</keyword>
<protein>
    <submittedName>
        <fullName evidence="4">Copper-binding protein</fullName>
    </submittedName>
</protein>
<feature type="region of interest" description="Disordered" evidence="2">
    <location>
        <begin position="80"/>
        <end position="100"/>
    </location>
</feature>
<dbReference type="PROSITE" id="PS51257">
    <property type="entry name" value="PROKAR_LIPOPROTEIN"/>
    <property type="match status" value="1"/>
</dbReference>
<evidence type="ECO:0000256" key="2">
    <source>
        <dbReference type="SAM" id="MobiDB-lite"/>
    </source>
</evidence>
<feature type="chain" id="PRO_5045348405" evidence="3">
    <location>
        <begin position="24"/>
        <end position="151"/>
    </location>
</feature>
<proteinExistence type="predicted"/>